<feature type="chain" id="PRO_5045712976" evidence="2">
    <location>
        <begin position="23"/>
        <end position="140"/>
    </location>
</feature>
<protein>
    <submittedName>
        <fullName evidence="3">Uncharacterized protein</fullName>
    </submittedName>
</protein>
<dbReference type="Proteomes" id="UP001396334">
    <property type="component" value="Unassembled WGS sequence"/>
</dbReference>
<comment type="caution">
    <text evidence="3">The sequence shown here is derived from an EMBL/GenBank/DDBJ whole genome shotgun (WGS) entry which is preliminary data.</text>
</comment>
<accession>A0ABR2SWL3</accession>
<feature type="compositionally biased region" description="Basic and acidic residues" evidence="1">
    <location>
        <begin position="82"/>
        <end position="92"/>
    </location>
</feature>
<evidence type="ECO:0000313" key="3">
    <source>
        <dbReference type="EMBL" id="KAK9029623.1"/>
    </source>
</evidence>
<evidence type="ECO:0000256" key="2">
    <source>
        <dbReference type="SAM" id="SignalP"/>
    </source>
</evidence>
<keyword evidence="4" id="KW-1185">Reference proteome</keyword>
<feature type="signal peptide" evidence="2">
    <location>
        <begin position="1"/>
        <end position="22"/>
    </location>
</feature>
<organism evidence="3 4">
    <name type="scientific">Hibiscus sabdariffa</name>
    <name type="common">roselle</name>
    <dbReference type="NCBI Taxonomy" id="183260"/>
    <lineage>
        <taxon>Eukaryota</taxon>
        <taxon>Viridiplantae</taxon>
        <taxon>Streptophyta</taxon>
        <taxon>Embryophyta</taxon>
        <taxon>Tracheophyta</taxon>
        <taxon>Spermatophyta</taxon>
        <taxon>Magnoliopsida</taxon>
        <taxon>eudicotyledons</taxon>
        <taxon>Gunneridae</taxon>
        <taxon>Pentapetalae</taxon>
        <taxon>rosids</taxon>
        <taxon>malvids</taxon>
        <taxon>Malvales</taxon>
        <taxon>Malvaceae</taxon>
        <taxon>Malvoideae</taxon>
        <taxon>Hibiscus</taxon>
    </lineage>
</organism>
<dbReference type="PANTHER" id="PTHR33743:SF19">
    <property type="entry name" value="PROTEIN GOLVEN 6"/>
    <property type="match status" value="1"/>
</dbReference>
<sequence>MKPFHLAFSLLVLFIFLSSVQGIRLAKSFKPTGPHPMEEGALMNNGNGVTGDVILCKQGHCTGKGRKLFTATPPPPASTITSKREDKGENKAKNPTSKLKSAAKEGNGGKQEKLHDQYADIKDIVEMDYSPARRKTPVHN</sequence>
<name>A0ABR2SWL3_9ROSI</name>
<evidence type="ECO:0000256" key="1">
    <source>
        <dbReference type="SAM" id="MobiDB-lite"/>
    </source>
</evidence>
<feature type="compositionally biased region" description="Basic and acidic residues" evidence="1">
    <location>
        <begin position="110"/>
        <end position="119"/>
    </location>
</feature>
<dbReference type="PANTHER" id="PTHR33743">
    <property type="entry name" value="PROTEIN GOLVEN 6-RELATED"/>
    <property type="match status" value="1"/>
</dbReference>
<evidence type="ECO:0000313" key="4">
    <source>
        <dbReference type="Proteomes" id="UP001396334"/>
    </source>
</evidence>
<gene>
    <name evidence="3" type="ORF">V6N11_026731</name>
</gene>
<dbReference type="InterPro" id="IPR049306">
    <property type="entry name" value="GLV1-2"/>
</dbReference>
<dbReference type="EMBL" id="JBBPBN010000011">
    <property type="protein sequence ID" value="KAK9029623.1"/>
    <property type="molecule type" value="Genomic_DNA"/>
</dbReference>
<feature type="region of interest" description="Disordered" evidence="1">
    <location>
        <begin position="65"/>
        <end position="119"/>
    </location>
</feature>
<keyword evidence="2" id="KW-0732">Signal</keyword>
<dbReference type="Pfam" id="PF21529">
    <property type="entry name" value="GLV1-2"/>
    <property type="match status" value="1"/>
</dbReference>
<proteinExistence type="predicted"/>
<reference evidence="3 4" key="1">
    <citation type="journal article" date="2024" name="G3 (Bethesda)">
        <title>Genome assembly of Hibiscus sabdariffa L. provides insights into metabolisms of medicinal natural products.</title>
        <authorList>
            <person name="Kim T."/>
        </authorList>
    </citation>
    <scope>NUCLEOTIDE SEQUENCE [LARGE SCALE GENOMIC DNA]</scope>
    <source>
        <strain evidence="3">TK-2024</strain>
        <tissue evidence="3">Old leaves</tissue>
    </source>
</reference>